<dbReference type="Gene3D" id="1.10.1220.10">
    <property type="entry name" value="Met repressor-like"/>
    <property type="match status" value="1"/>
</dbReference>
<dbReference type="AlphaFoldDB" id="A0A0U5LAG3"/>
<evidence type="ECO:0000313" key="2">
    <source>
        <dbReference type="EMBL" id="CUU26328.1"/>
    </source>
</evidence>
<name>A0A0U5LAG3_9GAMM</name>
<evidence type="ECO:0008006" key="4">
    <source>
        <dbReference type="Google" id="ProtNLM"/>
    </source>
</evidence>
<geneLocation type="plasmid" evidence="3">
    <name>pEM02</name>
</geneLocation>
<dbReference type="GO" id="GO:0006355">
    <property type="term" value="P:regulation of DNA-templated transcription"/>
    <property type="evidence" value="ECO:0007669"/>
    <property type="project" value="InterPro"/>
</dbReference>
<dbReference type="RefSeq" id="WP_067437204.1">
    <property type="nucleotide sequence ID" value="NZ_JACSXD010000012.1"/>
</dbReference>
<dbReference type="InterPro" id="IPR015354">
    <property type="entry name" value="DNA_partition_ParG"/>
</dbReference>
<dbReference type="OrthoDB" id="517418at2"/>
<evidence type="ECO:0000256" key="1">
    <source>
        <dbReference type="SAM" id="MobiDB-lite"/>
    </source>
</evidence>
<dbReference type="PATRIC" id="fig|1619313.3.peg.4269"/>
<accession>A0A0U5LAG3</accession>
<dbReference type="InterPro" id="IPR010985">
    <property type="entry name" value="Ribbon_hlx_hlx"/>
</dbReference>
<dbReference type="Proteomes" id="UP000059419">
    <property type="component" value="Plasmid pEM02"/>
</dbReference>
<feature type="region of interest" description="Disordered" evidence="1">
    <location>
        <begin position="1"/>
        <end position="32"/>
    </location>
</feature>
<reference evidence="3" key="1">
    <citation type="submission" date="2015-11" db="EMBL/GenBank/DDBJ databases">
        <authorList>
            <person name="Blom J."/>
        </authorList>
    </citation>
    <scope>NUCLEOTIDE SEQUENCE [LARGE SCALE GENOMIC DNA]</scope>
    <source>
        <plasmid evidence="3">pEM02</plasmid>
    </source>
</reference>
<dbReference type="EMBL" id="LN907829">
    <property type="protein sequence ID" value="CUU26328.1"/>
    <property type="molecule type" value="Genomic_DNA"/>
</dbReference>
<gene>
    <name evidence="2" type="ORF">EM595_p1082</name>
</gene>
<organism evidence="2 3">
    <name type="scientific">Duffyella gerundensis</name>
    <dbReference type="NCBI Taxonomy" id="1619313"/>
    <lineage>
        <taxon>Bacteria</taxon>
        <taxon>Pseudomonadati</taxon>
        <taxon>Pseudomonadota</taxon>
        <taxon>Gammaproteobacteria</taxon>
        <taxon>Enterobacterales</taxon>
        <taxon>Erwiniaceae</taxon>
        <taxon>Duffyella</taxon>
    </lineage>
</organism>
<dbReference type="InterPro" id="IPR013321">
    <property type="entry name" value="Arc_rbn_hlx_hlx"/>
</dbReference>
<dbReference type="Pfam" id="PF09274">
    <property type="entry name" value="ParG"/>
    <property type="match status" value="1"/>
</dbReference>
<keyword evidence="3" id="KW-1185">Reference proteome</keyword>
<dbReference type="GO" id="GO:0043565">
    <property type="term" value="F:sequence-specific DNA binding"/>
    <property type="evidence" value="ECO:0007669"/>
    <property type="project" value="UniProtKB-ARBA"/>
</dbReference>
<sequence length="75" mass="8741">MSLQKKHEAKKMMAFGEHRDVQKVLESKPTGKTKRVNVNLDEELHTRFKSVCARKGTSISKVLEDHIHEWLKVNE</sequence>
<evidence type="ECO:0000313" key="3">
    <source>
        <dbReference type="Proteomes" id="UP000059419"/>
    </source>
</evidence>
<proteinExistence type="predicted"/>
<protein>
    <recommendedName>
        <fullName evidence="4">DNA partition complex ParG</fullName>
    </recommendedName>
</protein>
<dbReference type="SUPFAM" id="SSF47598">
    <property type="entry name" value="Ribbon-helix-helix"/>
    <property type="match status" value="1"/>
</dbReference>
<dbReference type="KEGG" id="ege:EM595_p1082"/>
<feature type="compositionally biased region" description="Basic and acidic residues" evidence="1">
    <location>
        <begin position="16"/>
        <end position="26"/>
    </location>
</feature>